<evidence type="ECO:0000256" key="3">
    <source>
        <dbReference type="ARBA" id="ARBA00022782"/>
    </source>
</evidence>
<feature type="compositionally biased region" description="Basic and acidic residues" evidence="6">
    <location>
        <begin position="1"/>
        <end position="20"/>
    </location>
</feature>
<name>A0ABD0LQ44_9CAEN</name>
<keyword evidence="5" id="KW-0539">Nucleus</keyword>
<dbReference type="InterPro" id="IPR050359">
    <property type="entry name" value="bHLH_transcription_factors"/>
</dbReference>
<protein>
    <recommendedName>
        <fullName evidence="7">BHLH domain-containing protein</fullName>
    </recommendedName>
</protein>
<evidence type="ECO:0000313" key="8">
    <source>
        <dbReference type="EMBL" id="KAK7501345.1"/>
    </source>
</evidence>
<feature type="region of interest" description="Disordered" evidence="6">
    <location>
        <begin position="1"/>
        <end position="22"/>
    </location>
</feature>
<evidence type="ECO:0000256" key="1">
    <source>
        <dbReference type="ARBA" id="ARBA00004123"/>
    </source>
</evidence>
<dbReference type="InterPro" id="IPR036638">
    <property type="entry name" value="HLH_DNA-bd_sf"/>
</dbReference>
<keyword evidence="9" id="KW-1185">Reference proteome</keyword>
<dbReference type="GO" id="GO:0030154">
    <property type="term" value="P:cell differentiation"/>
    <property type="evidence" value="ECO:0007669"/>
    <property type="project" value="UniProtKB-KW"/>
</dbReference>
<keyword evidence="4" id="KW-0524">Neurogenesis</keyword>
<dbReference type="PROSITE" id="PS50888">
    <property type="entry name" value="BHLH"/>
    <property type="match status" value="1"/>
</dbReference>
<gene>
    <name evidence="8" type="ORF">BaRGS_00007470</name>
</gene>
<dbReference type="PANTHER" id="PTHR19290">
    <property type="entry name" value="BASIC HELIX-LOOP-HELIX PROTEIN NEUROGENIN-RELATED"/>
    <property type="match status" value="1"/>
</dbReference>
<organism evidence="8 9">
    <name type="scientific">Batillaria attramentaria</name>
    <dbReference type="NCBI Taxonomy" id="370345"/>
    <lineage>
        <taxon>Eukaryota</taxon>
        <taxon>Metazoa</taxon>
        <taxon>Spiralia</taxon>
        <taxon>Lophotrochozoa</taxon>
        <taxon>Mollusca</taxon>
        <taxon>Gastropoda</taxon>
        <taxon>Caenogastropoda</taxon>
        <taxon>Sorbeoconcha</taxon>
        <taxon>Cerithioidea</taxon>
        <taxon>Batillariidae</taxon>
        <taxon>Batillaria</taxon>
    </lineage>
</organism>
<comment type="caution">
    <text evidence="8">The sequence shown here is derived from an EMBL/GenBank/DDBJ whole genome shotgun (WGS) entry which is preliminary data.</text>
</comment>
<dbReference type="CDD" id="cd19715">
    <property type="entry name" value="bHLH_TS_amos_like"/>
    <property type="match status" value="1"/>
</dbReference>
<evidence type="ECO:0000256" key="6">
    <source>
        <dbReference type="SAM" id="MobiDB-lite"/>
    </source>
</evidence>
<dbReference type="GO" id="GO:0005634">
    <property type="term" value="C:nucleus"/>
    <property type="evidence" value="ECO:0007669"/>
    <property type="project" value="UniProtKB-SubCell"/>
</dbReference>
<feature type="region of interest" description="Disordered" evidence="6">
    <location>
        <begin position="103"/>
        <end position="128"/>
    </location>
</feature>
<feature type="domain" description="BHLH" evidence="7">
    <location>
        <begin position="241"/>
        <end position="293"/>
    </location>
</feature>
<dbReference type="AlphaFoldDB" id="A0ABD0LQ44"/>
<dbReference type="SMART" id="SM00353">
    <property type="entry name" value="HLH"/>
    <property type="match status" value="1"/>
</dbReference>
<evidence type="ECO:0000313" key="9">
    <source>
        <dbReference type="Proteomes" id="UP001519460"/>
    </source>
</evidence>
<dbReference type="Proteomes" id="UP001519460">
    <property type="component" value="Unassembled WGS sequence"/>
</dbReference>
<dbReference type="PANTHER" id="PTHR19290:SF162">
    <property type="entry name" value="TRANSCRIPTION FACTOR ATOH7"/>
    <property type="match status" value="1"/>
</dbReference>
<dbReference type="Pfam" id="PF00010">
    <property type="entry name" value="HLH"/>
    <property type="match status" value="1"/>
</dbReference>
<reference evidence="8 9" key="1">
    <citation type="journal article" date="2023" name="Sci. Data">
        <title>Genome assembly of the Korean intertidal mud-creeper Batillaria attramentaria.</title>
        <authorList>
            <person name="Patra A.K."/>
            <person name="Ho P.T."/>
            <person name="Jun S."/>
            <person name="Lee S.J."/>
            <person name="Kim Y."/>
            <person name="Won Y.J."/>
        </authorList>
    </citation>
    <scope>NUCLEOTIDE SEQUENCE [LARGE SCALE GENOMIC DNA]</scope>
    <source>
        <strain evidence="8">Wonlab-2016</strain>
    </source>
</reference>
<keyword evidence="2" id="KW-0217">Developmental protein</keyword>
<feature type="compositionally biased region" description="Polar residues" evidence="6">
    <location>
        <begin position="107"/>
        <end position="125"/>
    </location>
</feature>
<accession>A0ABD0LQ44</accession>
<dbReference type="GO" id="GO:0007399">
    <property type="term" value="P:nervous system development"/>
    <property type="evidence" value="ECO:0007669"/>
    <property type="project" value="UniProtKB-KW"/>
</dbReference>
<comment type="subcellular location">
    <subcellularLocation>
        <location evidence="1">Nucleus</location>
    </subcellularLocation>
</comment>
<dbReference type="EMBL" id="JACVVK020000032">
    <property type="protein sequence ID" value="KAK7501345.1"/>
    <property type="molecule type" value="Genomic_DNA"/>
</dbReference>
<dbReference type="SUPFAM" id="SSF47459">
    <property type="entry name" value="HLH, helix-loop-helix DNA-binding domain"/>
    <property type="match status" value="1"/>
</dbReference>
<dbReference type="Gene3D" id="4.10.280.10">
    <property type="entry name" value="Helix-loop-helix DNA-binding domain"/>
    <property type="match status" value="1"/>
</dbReference>
<evidence type="ECO:0000256" key="2">
    <source>
        <dbReference type="ARBA" id="ARBA00022473"/>
    </source>
</evidence>
<proteinExistence type="predicted"/>
<keyword evidence="3" id="KW-0221">Differentiation</keyword>
<evidence type="ECO:0000256" key="5">
    <source>
        <dbReference type="ARBA" id="ARBA00023242"/>
    </source>
</evidence>
<dbReference type="InterPro" id="IPR011598">
    <property type="entry name" value="bHLH_dom"/>
</dbReference>
<evidence type="ECO:0000259" key="7">
    <source>
        <dbReference type="PROSITE" id="PS50888"/>
    </source>
</evidence>
<sequence>MTSGCDEARKTEETSMEDRAGSGATENSVCVCVDSASLPRSNFLQRTSQFAFRGIAESCLLNNQDRMSAFCENSGDFHTDHVANASSAGKKRTNSDAGLAELETPTKRFQQGNGLLETSGSSSPGAKQRSVHLCTDSSLCRSLRNCDTACCQKEQDHFSDITFPASLPLQCCPTQHLQKIHNIFSFHASECGCNAQLPAKGENEVTDCGCRPSCMIRPHQKSSVVLGNGKILEDIKDVFVKRRVSANARERRRMQSMNVAFDQLRGVIPSFGGNRKLSKYETLQMAQSYIAALEDILRR</sequence>
<evidence type="ECO:0000256" key="4">
    <source>
        <dbReference type="ARBA" id="ARBA00022902"/>
    </source>
</evidence>